<feature type="domain" description="Erythromycin biosynthesis protein CIII-like C-terminal" evidence="2">
    <location>
        <begin position="313"/>
        <end position="416"/>
    </location>
</feature>
<dbReference type="GO" id="GO:0016758">
    <property type="term" value="F:hexosyltransferase activity"/>
    <property type="evidence" value="ECO:0007669"/>
    <property type="project" value="InterPro"/>
</dbReference>
<dbReference type="GO" id="GO:0008194">
    <property type="term" value="F:UDP-glycosyltransferase activity"/>
    <property type="evidence" value="ECO:0007669"/>
    <property type="project" value="InterPro"/>
</dbReference>
<dbReference type="PANTHER" id="PTHR48050">
    <property type="entry name" value="STEROL 3-BETA-GLUCOSYLTRANSFERASE"/>
    <property type="match status" value="1"/>
</dbReference>
<sequence length="446" mass="47600">MTKVIITAIGSAGDVHPLLGIGAALAARGHEIVFCTHPPFAEAVSRQGFAFVPIGTAAEYEAAMANPALWHPRTSFRTLWAVIAPTLRPHFDTLAALTDNDTVLVGTLWAFSARLMQELYRVPFVSVQVSPSTLLSAHAPPTHPRLTIPRGMPLAVKAALLRLIERQALDKVCGPALNALRAELALAPARRIFGEWLHSTDGVLCLFPEWFAQAQPDWPAPRCLSGFPLFNDTSVRAADPQLDAFLAAGERPVVFTAGSTLIDQDRYANAVSAALTEGGLRGILLTPDAPPTETLAAQADRRADAQGVLLKRRYVPLQTLLPRCRALVHHGGIGTAALAYAAGIPQVVTPFAHDQFDNAQRIVVSGCGVRLDRPLQPRALARALRHVLGSPSIATQCGRVQDRLAASPDGCDAAARYIEGFMRTGVRTQTVGRTSLPALAASGHSV</sequence>
<reference evidence="3 4" key="1">
    <citation type="submission" date="2020-04" db="EMBL/GenBank/DDBJ databases">
        <title>Paraburkholderia sp. RP-4-7 isolated from soil.</title>
        <authorList>
            <person name="Dahal R.H."/>
        </authorList>
    </citation>
    <scope>NUCLEOTIDE SEQUENCE [LARGE SCALE GENOMIC DNA]</scope>
    <source>
        <strain evidence="3 4">RP-4-7</strain>
    </source>
</reference>
<evidence type="ECO:0000313" key="3">
    <source>
        <dbReference type="EMBL" id="NML98892.1"/>
    </source>
</evidence>
<dbReference type="SUPFAM" id="SSF53756">
    <property type="entry name" value="UDP-Glycosyltransferase/glycogen phosphorylase"/>
    <property type="match status" value="1"/>
</dbReference>
<comment type="caution">
    <text evidence="3">The sequence shown here is derived from an EMBL/GenBank/DDBJ whole genome shotgun (WGS) entry which is preliminary data.</text>
</comment>
<dbReference type="GO" id="GO:0005975">
    <property type="term" value="P:carbohydrate metabolic process"/>
    <property type="evidence" value="ECO:0007669"/>
    <property type="project" value="InterPro"/>
</dbReference>
<dbReference type="InterPro" id="IPR004276">
    <property type="entry name" value="GlycoTrans_28_N"/>
</dbReference>
<name>A0A848ICJ2_9BURK</name>
<dbReference type="Proteomes" id="UP000544134">
    <property type="component" value="Unassembled WGS sequence"/>
</dbReference>
<evidence type="ECO:0000313" key="4">
    <source>
        <dbReference type="Proteomes" id="UP000544134"/>
    </source>
</evidence>
<accession>A0A848ICJ2</accession>
<evidence type="ECO:0000259" key="1">
    <source>
        <dbReference type="Pfam" id="PF03033"/>
    </source>
</evidence>
<dbReference type="PANTHER" id="PTHR48050:SF13">
    <property type="entry name" value="STEROL 3-BETA-GLUCOSYLTRANSFERASE UGT80A2"/>
    <property type="match status" value="1"/>
</dbReference>
<dbReference type="InterPro" id="IPR002213">
    <property type="entry name" value="UDP_glucos_trans"/>
</dbReference>
<keyword evidence="3" id="KW-0808">Transferase</keyword>
<organism evidence="3 4">
    <name type="scientific">Paraburkholderia polaris</name>
    <dbReference type="NCBI Taxonomy" id="2728848"/>
    <lineage>
        <taxon>Bacteria</taxon>
        <taxon>Pseudomonadati</taxon>
        <taxon>Pseudomonadota</taxon>
        <taxon>Betaproteobacteria</taxon>
        <taxon>Burkholderiales</taxon>
        <taxon>Burkholderiaceae</taxon>
        <taxon>Paraburkholderia</taxon>
    </lineage>
</organism>
<dbReference type="InterPro" id="IPR050426">
    <property type="entry name" value="Glycosyltransferase_28"/>
</dbReference>
<dbReference type="GO" id="GO:0033072">
    <property type="term" value="P:vancomycin biosynthetic process"/>
    <property type="evidence" value="ECO:0007669"/>
    <property type="project" value="UniProtKB-ARBA"/>
</dbReference>
<keyword evidence="4" id="KW-1185">Reference proteome</keyword>
<protein>
    <submittedName>
        <fullName evidence="3">Glycosyltransferase</fullName>
    </submittedName>
</protein>
<dbReference type="EMBL" id="JABBGJ010000012">
    <property type="protein sequence ID" value="NML98892.1"/>
    <property type="molecule type" value="Genomic_DNA"/>
</dbReference>
<gene>
    <name evidence="3" type="ORF">HHL24_13160</name>
</gene>
<dbReference type="InterPro" id="IPR010610">
    <property type="entry name" value="EryCIII-like_C"/>
</dbReference>
<dbReference type="RefSeq" id="WP_169485891.1">
    <property type="nucleotide sequence ID" value="NZ_JABBGJ010000012.1"/>
</dbReference>
<dbReference type="AlphaFoldDB" id="A0A848ICJ2"/>
<proteinExistence type="predicted"/>
<dbReference type="Pfam" id="PF06722">
    <property type="entry name" value="EryCIII-like_C"/>
    <property type="match status" value="1"/>
</dbReference>
<dbReference type="CDD" id="cd03784">
    <property type="entry name" value="GT1_Gtf-like"/>
    <property type="match status" value="1"/>
</dbReference>
<evidence type="ECO:0000259" key="2">
    <source>
        <dbReference type="Pfam" id="PF06722"/>
    </source>
</evidence>
<feature type="domain" description="Glycosyltransferase family 28 N-terminal" evidence="1">
    <location>
        <begin position="4"/>
        <end position="136"/>
    </location>
</feature>
<dbReference type="Pfam" id="PF03033">
    <property type="entry name" value="Glyco_transf_28"/>
    <property type="match status" value="1"/>
</dbReference>
<dbReference type="Gene3D" id="3.40.50.2000">
    <property type="entry name" value="Glycogen Phosphorylase B"/>
    <property type="match status" value="2"/>
</dbReference>